<evidence type="ECO:0000313" key="1">
    <source>
        <dbReference type="EMBL" id="KAI8558550.1"/>
    </source>
</evidence>
<evidence type="ECO:0000313" key="2">
    <source>
        <dbReference type="Proteomes" id="UP001062846"/>
    </source>
</evidence>
<organism evidence="1 2">
    <name type="scientific">Rhododendron molle</name>
    <name type="common">Chinese azalea</name>
    <name type="synonym">Azalea mollis</name>
    <dbReference type="NCBI Taxonomy" id="49168"/>
    <lineage>
        <taxon>Eukaryota</taxon>
        <taxon>Viridiplantae</taxon>
        <taxon>Streptophyta</taxon>
        <taxon>Embryophyta</taxon>
        <taxon>Tracheophyta</taxon>
        <taxon>Spermatophyta</taxon>
        <taxon>Magnoliopsida</taxon>
        <taxon>eudicotyledons</taxon>
        <taxon>Gunneridae</taxon>
        <taxon>Pentapetalae</taxon>
        <taxon>asterids</taxon>
        <taxon>Ericales</taxon>
        <taxon>Ericaceae</taxon>
        <taxon>Ericoideae</taxon>
        <taxon>Rhodoreae</taxon>
        <taxon>Rhododendron</taxon>
    </lineage>
</organism>
<keyword evidence="2" id="KW-1185">Reference proteome</keyword>
<protein>
    <submittedName>
        <fullName evidence="1">Uncharacterized protein</fullName>
    </submittedName>
</protein>
<sequence length="239" mass="25678">MASAAARSVFRSPSVRNAAARFASEAKAARSPFRVSGRKPLSHRIFSCPAELGACAGSMQPFHTATASALMTSMLSISRRSYGWLSEGLEGLCSLFKRIYGTVPDNTDRYRSMLFRTNGKTSIQVGTHRFSLLLHRQRVTRGETVNPSPRIQFRLQPEPGKMASGRDVALPCVVAVSWMLASKDGWTDCAMTDLLGGGGGGGNMGIFIDREGKTVKRIGGGGPGEREEVALQEDFFGGG</sequence>
<name>A0ACC0NZA6_RHOML</name>
<proteinExistence type="predicted"/>
<gene>
    <name evidence="1" type="ORF">RHMOL_Rhmol04G0103700</name>
</gene>
<dbReference type="EMBL" id="CM046391">
    <property type="protein sequence ID" value="KAI8558550.1"/>
    <property type="molecule type" value="Genomic_DNA"/>
</dbReference>
<dbReference type="Proteomes" id="UP001062846">
    <property type="component" value="Chromosome 4"/>
</dbReference>
<comment type="caution">
    <text evidence="1">The sequence shown here is derived from an EMBL/GenBank/DDBJ whole genome shotgun (WGS) entry which is preliminary data.</text>
</comment>
<accession>A0ACC0NZA6</accession>
<reference evidence="1" key="1">
    <citation type="submission" date="2022-02" db="EMBL/GenBank/DDBJ databases">
        <title>Plant Genome Project.</title>
        <authorList>
            <person name="Zhang R.-G."/>
        </authorList>
    </citation>
    <scope>NUCLEOTIDE SEQUENCE</scope>
    <source>
        <strain evidence="1">AT1</strain>
    </source>
</reference>